<evidence type="ECO:0000313" key="2">
    <source>
        <dbReference type="Proteomes" id="UP000225706"/>
    </source>
</evidence>
<organism evidence="1 2">
    <name type="scientific">Stylophora pistillata</name>
    <name type="common">Smooth cauliflower coral</name>
    <dbReference type="NCBI Taxonomy" id="50429"/>
    <lineage>
        <taxon>Eukaryota</taxon>
        <taxon>Metazoa</taxon>
        <taxon>Cnidaria</taxon>
        <taxon>Anthozoa</taxon>
        <taxon>Hexacorallia</taxon>
        <taxon>Scleractinia</taxon>
        <taxon>Astrocoeniina</taxon>
        <taxon>Pocilloporidae</taxon>
        <taxon>Stylophora</taxon>
    </lineage>
</organism>
<dbReference type="OrthoDB" id="5984319at2759"/>
<gene>
    <name evidence="1" type="ORF">AWC38_SpisGene23328</name>
</gene>
<dbReference type="EMBL" id="LSMT01001236">
    <property type="protein sequence ID" value="PFX12674.1"/>
    <property type="molecule type" value="Genomic_DNA"/>
</dbReference>
<dbReference type="InterPro" id="IPR008042">
    <property type="entry name" value="Retrotrans_Pao"/>
</dbReference>
<comment type="caution">
    <text evidence="1">The sequence shown here is derived from an EMBL/GenBank/DDBJ whole genome shotgun (WGS) entry which is preliminary data.</text>
</comment>
<sequence>MYARKWLSNKLEVLQSIPSSDCATEVDLDRGKSPQVKTLGVFWSPVKDVFKFQVNQPAEKRDKTKRNFLKGIATLFDPLGLLTPYTVRAKILLQEMWASGVDWDEPVGENLSQQAIQWFNKMPALYSLKVPRCLRDPTTIEEMTMHTFVDSSQEAYGAACYVRHLYKDGTVSSRLVASKSRVAPLQAVSIPRLELMAAVVGLKLAETVGQVLCIDKSKWVFWSDSMDVLHWIRGQSRKFKPFVANLVGEIEASTNPEQWRFVPTKQNPSDLLTRGLSVSALAEEDKWWSGPTFLKQDPSEWPENKIETKRVLDVEMRKSHQMKRRTEERAFLSSSSEDRLEPRRYSSWNIIKNWIIG</sequence>
<keyword evidence="2" id="KW-1185">Reference proteome</keyword>
<dbReference type="Proteomes" id="UP000225706">
    <property type="component" value="Unassembled WGS sequence"/>
</dbReference>
<dbReference type="PANTHER" id="PTHR47331">
    <property type="entry name" value="PHD-TYPE DOMAIN-CONTAINING PROTEIN"/>
    <property type="match status" value="1"/>
</dbReference>
<evidence type="ECO:0000313" key="1">
    <source>
        <dbReference type="EMBL" id="PFX12674.1"/>
    </source>
</evidence>
<dbReference type="Pfam" id="PF05380">
    <property type="entry name" value="Peptidase_A17"/>
    <property type="match status" value="1"/>
</dbReference>
<protein>
    <submittedName>
        <fullName evidence="1">Uncharacterized protein</fullName>
    </submittedName>
</protein>
<proteinExistence type="predicted"/>
<dbReference type="STRING" id="50429.A0A2B4R2V4"/>
<reference evidence="2" key="1">
    <citation type="journal article" date="2017" name="bioRxiv">
        <title>Comparative analysis of the genomes of Stylophora pistillata and Acropora digitifera provides evidence for extensive differences between species of corals.</title>
        <authorList>
            <person name="Voolstra C.R."/>
            <person name="Li Y."/>
            <person name="Liew Y.J."/>
            <person name="Baumgarten S."/>
            <person name="Zoccola D."/>
            <person name="Flot J.-F."/>
            <person name="Tambutte S."/>
            <person name="Allemand D."/>
            <person name="Aranda M."/>
        </authorList>
    </citation>
    <scope>NUCLEOTIDE SEQUENCE [LARGE SCALE GENOMIC DNA]</scope>
</reference>
<accession>A0A2B4R2V4</accession>
<dbReference type="AlphaFoldDB" id="A0A2B4R2V4"/>
<name>A0A2B4R2V4_STYPI</name>